<dbReference type="InterPro" id="IPR001878">
    <property type="entry name" value="Znf_CCHC"/>
</dbReference>
<reference evidence="3 4" key="1">
    <citation type="submission" date="2024-02" db="EMBL/GenBank/DDBJ databases">
        <title>A chromosome-level genome assembly of Drosophila madeirensis, a fruit fly species endemic to Madeira island.</title>
        <authorList>
            <person name="Tomihara K."/>
            <person name="Llopart A."/>
            <person name="Yamamoto D."/>
        </authorList>
    </citation>
    <scope>NUCLEOTIDE SEQUENCE [LARGE SCALE GENOMIC DNA]</scope>
    <source>
        <strain evidence="3 4">RF1</strain>
    </source>
</reference>
<evidence type="ECO:0000259" key="2">
    <source>
        <dbReference type="PROSITE" id="PS50158"/>
    </source>
</evidence>
<dbReference type="Pfam" id="PF07530">
    <property type="entry name" value="PRE_C2HC"/>
    <property type="match status" value="1"/>
</dbReference>
<keyword evidence="4" id="KW-1185">Reference proteome</keyword>
<dbReference type="SMART" id="SM00596">
    <property type="entry name" value="PRE_C2HC"/>
    <property type="match status" value="1"/>
</dbReference>
<organism evidence="3 4">
    <name type="scientific">Drosophila madeirensis</name>
    <name type="common">Fruit fly</name>
    <dbReference type="NCBI Taxonomy" id="30013"/>
    <lineage>
        <taxon>Eukaryota</taxon>
        <taxon>Metazoa</taxon>
        <taxon>Ecdysozoa</taxon>
        <taxon>Arthropoda</taxon>
        <taxon>Hexapoda</taxon>
        <taxon>Insecta</taxon>
        <taxon>Pterygota</taxon>
        <taxon>Neoptera</taxon>
        <taxon>Endopterygota</taxon>
        <taxon>Diptera</taxon>
        <taxon>Brachycera</taxon>
        <taxon>Muscomorpha</taxon>
        <taxon>Ephydroidea</taxon>
        <taxon>Drosophilidae</taxon>
        <taxon>Drosophila</taxon>
        <taxon>Sophophora</taxon>
    </lineage>
</organism>
<accession>A0AAU9G568</accession>
<dbReference type="AlphaFoldDB" id="A0AAU9G568"/>
<protein>
    <submittedName>
        <fullName evidence="3">Nucleic-acid-binding protein from mobile element jockey-like</fullName>
    </submittedName>
</protein>
<dbReference type="InterPro" id="IPR036875">
    <property type="entry name" value="Znf_CCHC_sf"/>
</dbReference>
<dbReference type="Proteomes" id="UP001500889">
    <property type="component" value="Chromosome E"/>
</dbReference>
<proteinExistence type="predicted"/>
<dbReference type="PANTHER" id="PTHR33273:SF2">
    <property type="entry name" value="ENDONUCLEASE_EXONUCLEASE_PHOSPHATASE DOMAIN-CONTAINING PROTEIN"/>
    <property type="match status" value="1"/>
</dbReference>
<dbReference type="PROSITE" id="PS50158">
    <property type="entry name" value="ZF_CCHC"/>
    <property type="match status" value="1"/>
</dbReference>
<dbReference type="InterPro" id="IPR035979">
    <property type="entry name" value="RBD_domain_sf"/>
</dbReference>
<dbReference type="Gene3D" id="4.10.60.10">
    <property type="entry name" value="Zinc finger, CCHC-type"/>
    <property type="match status" value="1"/>
</dbReference>
<dbReference type="SUPFAM" id="SSF54928">
    <property type="entry name" value="RNA-binding domain, RBD"/>
    <property type="match status" value="1"/>
</dbReference>
<evidence type="ECO:0000313" key="4">
    <source>
        <dbReference type="Proteomes" id="UP001500889"/>
    </source>
</evidence>
<dbReference type="GO" id="GO:0003676">
    <property type="term" value="F:nucleic acid binding"/>
    <property type="evidence" value="ECO:0007669"/>
    <property type="project" value="InterPro"/>
</dbReference>
<gene>
    <name evidence="3" type="ORF">DMAD_02438</name>
</gene>
<keyword evidence="1" id="KW-0479">Metal-binding</keyword>
<dbReference type="GO" id="GO:0008270">
    <property type="term" value="F:zinc ion binding"/>
    <property type="evidence" value="ECO:0007669"/>
    <property type="project" value="UniProtKB-KW"/>
</dbReference>
<evidence type="ECO:0000313" key="3">
    <source>
        <dbReference type="EMBL" id="BFG03103.1"/>
    </source>
</evidence>
<dbReference type="EMBL" id="AP029267">
    <property type="protein sequence ID" value="BFG03103.1"/>
    <property type="molecule type" value="Genomic_DNA"/>
</dbReference>
<evidence type="ECO:0000256" key="1">
    <source>
        <dbReference type="PROSITE-ProRule" id="PRU00047"/>
    </source>
</evidence>
<name>A0AAU9G568_DROMD</name>
<dbReference type="PANTHER" id="PTHR33273">
    <property type="entry name" value="DOMAIN-CONTAINING PROTEIN, PUTATIVE-RELATED"/>
    <property type="match status" value="1"/>
</dbReference>
<sequence length="194" mass="22233">MFTSAIAQVIGAGKEFTYRATSNNNIRVMTNEKTSYTALKKYLDETGKRYQTFQPRDERPYRVVIKGLHYSTEIEDIKAALRSQGHVARDVRNLVNKSKKQRYCIFFVNLKPASNNKEAFNIKTICHSVVTVEPPLKFDDVVQCYRCQRFGHTKRYCRLEERCVKCGGDHASNTCDKGKNDPALCLFLQGMSSL</sequence>
<dbReference type="InterPro" id="IPR006579">
    <property type="entry name" value="Pre_C2HC_dom"/>
</dbReference>
<feature type="domain" description="CCHC-type" evidence="2">
    <location>
        <begin position="144"/>
        <end position="158"/>
    </location>
</feature>
<keyword evidence="1" id="KW-0863">Zinc-finger</keyword>
<dbReference type="SUPFAM" id="SSF57756">
    <property type="entry name" value="Retrovirus zinc finger-like domains"/>
    <property type="match status" value="1"/>
</dbReference>
<keyword evidence="1" id="KW-0862">Zinc</keyword>